<keyword evidence="5" id="KW-0830">Ubiquinone</keyword>
<dbReference type="GO" id="GO:0050136">
    <property type="term" value="F:NADH dehydrogenase (quinone) (non-electrogenic) activity"/>
    <property type="evidence" value="ECO:0007669"/>
    <property type="project" value="UniProtKB-UniRule"/>
</dbReference>
<feature type="transmembrane region" description="Helical" evidence="5">
    <location>
        <begin position="22"/>
        <end position="41"/>
    </location>
</feature>
<evidence type="ECO:0000313" key="9">
    <source>
        <dbReference type="Proteomes" id="UP001304300"/>
    </source>
</evidence>
<keyword evidence="5" id="KW-1278">Translocase</keyword>
<keyword evidence="5" id="KW-1003">Cell membrane</keyword>
<dbReference type="InterPro" id="IPR010096">
    <property type="entry name" value="NADH-Q_OxRdtase_suN/2"/>
</dbReference>
<feature type="transmembrane region" description="Helical" evidence="5">
    <location>
        <begin position="259"/>
        <end position="279"/>
    </location>
</feature>
<dbReference type="KEGG" id="puo:RZN69_12760"/>
<keyword evidence="4 5" id="KW-0472">Membrane</keyword>
<feature type="transmembrane region" description="Helical" evidence="5">
    <location>
        <begin position="87"/>
        <end position="107"/>
    </location>
</feature>
<dbReference type="GO" id="GO:0012505">
    <property type="term" value="C:endomembrane system"/>
    <property type="evidence" value="ECO:0007669"/>
    <property type="project" value="UniProtKB-SubCell"/>
</dbReference>
<evidence type="ECO:0000313" key="8">
    <source>
        <dbReference type="EMBL" id="WOO39488.1"/>
    </source>
</evidence>
<evidence type="ECO:0000256" key="2">
    <source>
        <dbReference type="ARBA" id="ARBA00022692"/>
    </source>
</evidence>
<feature type="domain" description="NADH:quinone oxidoreductase/Mrp antiporter transmembrane" evidence="7">
    <location>
        <begin position="134"/>
        <end position="441"/>
    </location>
</feature>
<keyword evidence="2 5" id="KW-0812">Transmembrane</keyword>
<evidence type="ECO:0000256" key="1">
    <source>
        <dbReference type="ARBA" id="ARBA00004127"/>
    </source>
</evidence>
<proteinExistence type="inferred from homology"/>
<dbReference type="AlphaFoldDB" id="A0AAQ3QPU7"/>
<comment type="subunit">
    <text evidence="5">NDH-1 is composed of 14 different subunits. Subunits NuoA, H, J, K, L, M, N constitute the membrane sector of the complex.</text>
</comment>
<feature type="transmembrane region" description="Helical" evidence="5">
    <location>
        <begin position="391"/>
        <end position="413"/>
    </location>
</feature>
<comment type="similarity">
    <text evidence="5">Belongs to the complex I subunit 2 family.</text>
</comment>
<dbReference type="EC" id="7.1.1.-" evidence="5"/>
<dbReference type="GO" id="GO:0042773">
    <property type="term" value="P:ATP synthesis coupled electron transport"/>
    <property type="evidence" value="ECO:0007669"/>
    <property type="project" value="InterPro"/>
</dbReference>
<sequence>MTFEAFRAFSASNEWGLLWPEISMALLAFVILGLDIFVAPLRRSVIPALVFAGQSALLVIHLLSMGCVATDSMFFSGMIELTTLGETMRAFFMLSSLLVCYLGWIYFQKQNLPRSEFFAIVILVSSAMMLLAQSSNFVMLFVALETVTIGFYILVAYCRYSSFSLEGGLKYLILGALSSAILLFGIVLLYGVSGDSMLTASTGDGMNFAALGEFIAANKYNPIVLVGTILVICGIAFKIGAVPFQIWIPDVYQGAPTPVTAFLAVSSKAAGFVVLINLLRVPFASLTELTYPLLSAICAVTILFGNVTAIGQRNVKRVIGLSGIAHAGYLLLGVIAFLQGIEWAIWAIVFYLFTYLFASFTVFGVMAHIAGQEDENQELDHYQELSKKQPFLAGVLAIGLGSLAGIPPLGGFIGKLLIFITAFQAQLYTLLGVAIIGVVISIYYYFGWIREAFFKVLHVSREDGVAQTAPSRSLSSLRLSVVHRFMLGLLAAITVLLGVYQGAFGSSPF</sequence>
<dbReference type="InterPro" id="IPR001750">
    <property type="entry name" value="ND/Mrp_TM"/>
</dbReference>
<dbReference type="GO" id="GO:0005886">
    <property type="term" value="C:plasma membrane"/>
    <property type="evidence" value="ECO:0007669"/>
    <property type="project" value="UniProtKB-SubCell"/>
</dbReference>
<organism evidence="8 9">
    <name type="scientific">Rubellicoccus peritrichatus</name>
    <dbReference type="NCBI Taxonomy" id="3080537"/>
    <lineage>
        <taxon>Bacteria</taxon>
        <taxon>Pseudomonadati</taxon>
        <taxon>Verrucomicrobiota</taxon>
        <taxon>Opitutia</taxon>
        <taxon>Puniceicoccales</taxon>
        <taxon>Cerasicoccaceae</taxon>
        <taxon>Rubellicoccus</taxon>
    </lineage>
</organism>
<keyword evidence="9" id="KW-1185">Reference proteome</keyword>
<comment type="function">
    <text evidence="5">NDH-1 shuttles electrons from NADH, via FMN and iron-sulfur (Fe-S) centers, to quinones in the respiratory chain. The immediate electron acceptor for the enzyme in this species is believed to be ubiquinone. Couples the redox reaction to proton translocation (for every two electrons transferred, four hydrogen ions are translocated across the cytoplasmic membrane), and thus conserves the redox energy in a proton gradient.</text>
</comment>
<dbReference type="Proteomes" id="UP001304300">
    <property type="component" value="Chromosome"/>
</dbReference>
<dbReference type="RefSeq" id="WP_317831400.1">
    <property type="nucleotide sequence ID" value="NZ_CP136920.1"/>
</dbReference>
<keyword evidence="5" id="KW-0874">Quinone</keyword>
<dbReference type="EMBL" id="CP136920">
    <property type="protein sequence ID" value="WOO39488.1"/>
    <property type="molecule type" value="Genomic_DNA"/>
</dbReference>
<keyword evidence="5" id="KW-0520">NAD</keyword>
<evidence type="ECO:0000256" key="4">
    <source>
        <dbReference type="ARBA" id="ARBA00023136"/>
    </source>
</evidence>
<dbReference type="HAMAP" id="MF_00445">
    <property type="entry name" value="NDH1_NuoN_1"/>
    <property type="match status" value="1"/>
</dbReference>
<dbReference type="GO" id="GO:0048038">
    <property type="term" value="F:quinone binding"/>
    <property type="evidence" value="ECO:0007669"/>
    <property type="project" value="UniProtKB-KW"/>
</dbReference>
<keyword evidence="3 5" id="KW-1133">Transmembrane helix</keyword>
<feature type="transmembrane region" description="Helical" evidence="5">
    <location>
        <begin position="318"/>
        <end position="338"/>
    </location>
</feature>
<feature type="transmembrane region" description="Helical" evidence="5">
    <location>
        <begin position="223"/>
        <end position="247"/>
    </location>
</feature>
<comment type="subcellular location">
    <subcellularLocation>
        <location evidence="5">Cell membrane</location>
        <topology evidence="5">Multi-pass membrane protein</topology>
    </subcellularLocation>
    <subcellularLocation>
        <location evidence="1">Endomembrane system</location>
        <topology evidence="1">Multi-pass membrane protein</topology>
    </subcellularLocation>
    <subcellularLocation>
        <location evidence="6">Membrane</location>
        <topology evidence="6">Multi-pass membrane protein</topology>
    </subcellularLocation>
</comment>
<keyword evidence="5" id="KW-0813">Transport</keyword>
<accession>A0AAQ3QPU7</accession>
<feature type="transmembrane region" description="Helical" evidence="5">
    <location>
        <begin position="344"/>
        <end position="370"/>
    </location>
</feature>
<evidence type="ECO:0000256" key="3">
    <source>
        <dbReference type="ARBA" id="ARBA00022989"/>
    </source>
</evidence>
<feature type="transmembrane region" description="Helical" evidence="5">
    <location>
        <begin position="291"/>
        <end position="311"/>
    </location>
</feature>
<dbReference type="PANTHER" id="PTHR22773">
    <property type="entry name" value="NADH DEHYDROGENASE"/>
    <property type="match status" value="1"/>
</dbReference>
<feature type="transmembrane region" description="Helical" evidence="5">
    <location>
        <begin position="171"/>
        <end position="192"/>
    </location>
</feature>
<dbReference type="GO" id="GO:0008137">
    <property type="term" value="F:NADH dehydrogenase (ubiquinone) activity"/>
    <property type="evidence" value="ECO:0007669"/>
    <property type="project" value="InterPro"/>
</dbReference>
<dbReference type="Pfam" id="PF00361">
    <property type="entry name" value="Proton_antipo_M"/>
    <property type="match status" value="1"/>
</dbReference>
<name>A0AAQ3QPU7_9BACT</name>
<feature type="transmembrane region" description="Helical" evidence="5">
    <location>
        <begin position="481"/>
        <end position="503"/>
    </location>
</feature>
<feature type="transmembrane region" description="Helical" evidence="5">
    <location>
        <begin position="114"/>
        <end position="132"/>
    </location>
</feature>
<dbReference type="NCBIfam" id="TIGR01770">
    <property type="entry name" value="NDH_I_N"/>
    <property type="match status" value="1"/>
</dbReference>
<feature type="transmembrane region" description="Helical" evidence="5">
    <location>
        <begin position="425"/>
        <end position="446"/>
    </location>
</feature>
<feature type="transmembrane region" description="Helical" evidence="5">
    <location>
        <begin position="48"/>
        <end position="75"/>
    </location>
</feature>
<evidence type="ECO:0000256" key="6">
    <source>
        <dbReference type="RuleBase" id="RU000320"/>
    </source>
</evidence>
<evidence type="ECO:0000256" key="5">
    <source>
        <dbReference type="HAMAP-Rule" id="MF_00445"/>
    </source>
</evidence>
<evidence type="ECO:0000259" key="7">
    <source>
        <dbReference type="Pfam" id="PF00361"/>
    </source>
</evidence>
<protein>
    <recommendedName>
        <fullName evidence="5">NADH-quinone oxidoreductase subunit N</fullName>
        <ecNumber evidence="5">7.1.1.-</ecNumber>
    </recommendedName>
    <alternativeName>
        <fullName evidence="5">NADH dehydrogenase I subunit N</fullName>
    </alternativeName>
    <alternativeName>
        <fullName evidence="5">NDH-1 subunit N</fullName>
    </alternativeName>
</protein>
<feature type="transmembrane region" description="Helical" evidence="5">
    <location>
        <begin position="138"/>
        <end position="159"/>
    </location>
</feature>
<reference evidence="8 9" key="1">
    <citation type="submission" date="2023-10" db="EMBL/GenBank/DDBJ databases">
        <title>Rubellicoccus peritrichatus gen. nov., sp. nov., isolated from an algae of coral reef tank.</title>
        <authorList>
            <person name="Luo J."/>
        </authorList>
    </citation>
    <scope>NUCLEOTIDE SEQUENCE [LARGE SCALE GENOMIC DNA]</scope>
    <source>
        <strain evidence="8 9">CR14</strain>
    </source>
</reference>
<gene>
    <name evidence="5" type="primary">nuoN</name>
    <name evidence="8" type="ORF">RZN69_12760</name>
</gene>
<comment type="catalytic activity">
    <reaction evidence="5">
        <text>a quinone + NADH + 5 H(+)(in) = a quinol + NAD(+) + 4 H(+)(out)</text>
        <dbReference type="Rhea" id="RHEA:57888"/>
        <dbReference type="ChEBI" id="CHEBI:15378"/>
        <dbReference type="ChEBI" id="CHEBI:24646"/>
        <dbReference type="ChEBI" id="CHEBI:57540"/>
        <dbReference type="ChEBI" id="CHEBI:57945"/>
        <dbReference type="ChEBI" id="CHEBI:132124"/>
    </reaction>
</comment>